<dbReference type="Gene3D" id="3.90.228.10">
    <property type="match status" value="1"/>
</dbReference>
<gene>
    <name evidence="7" type="ORF">RND81_02G022500</name>
</gene>
<organism evidence="7 8">
    <name type="scientific">Saponaria officinalis</name>
    <name type="common">Common soapwort</name>
    <name type="synonym">Lychnis saponaria</name>
    <dbReference type="NCBI Taxonomy" id="3572"/>
    <lineage>
        <taxon>Eukaryota</taxon>
        <taxon>Viridiplantae</taxon>
        <taxon>Streptophyta</taxon>
        <taxon>Embryophyta</taxon>
        <taxon>Tracheophyta</taxon>
        <taxon>Spermatophyta</taxon>
        <taxon>Magnoliopsida</taxon>
        <taxon>eudicotyledons</taxon>
        <taxon>Gunneridae</taxon>
        <taxon>Pentapetalae</taxon>
        <taxon>Caryophyllales</taxon>
        <taxon>Caryophyllaceae</taxon>
        <taxon>Caryophylleae</taxon>
        <taxon>Saponaria</taxon>
    </lineage>
</organism>
<feature type="domain" description="PARP catalytic" evidence="5">
    <location>
        <begin position="39"/>
        <end position="257"/>
    </location>
</feature>
<evidence type="ECO:0000259" key="5">
    <source>
        <dbReference type="PROSITE" id="PS51059"/>
    </source>
</evidence>
<evidence type="ECO:0000256" key="2">
    <source>
        <dbReference type="ARBA" id="ARBA00022473"/>
    </source>
</evidence>
<name>A0AAW1MUN0_SAPOF</name>
<keyword evidence="8" id="KW-1185">Reference proteome</keyword>
<feature type="domain" description="RST" evidence="6">
    <location>
        <begin position="257"/>
        <end position="328"/>
    </location>
</feature>
<keyword evidence="4" id="KW-0539">Nucleus</keyword>
<dbReference type="Pfam" id="PF12174">
    <property type="entry name" value="RST"/>
    <property type="match status" value="1"/>
</dbReference>
<evidence type="ECO:0000256" key="4">
    <source>
        <dbReference type="ARBA" id="ARBA00023242"/>
    </source>
</evidence>
<sequence>MNSKFVLHTFTGDSSPATEVEVESSISDCESGTSYSVEQSARRNRRRVFGEDVAVELTENERSNELIRRRFLAGVGDTADVVAVHRRNWSENTFGQARVQAFQVHANALVRKHGTPPNVKFCWYGGDKHAIREILNCGFSFRDLKLNNNGAVVLSPDNSPSQSVEDSSEDEDGLRHVLLCRVLIGRSELVNLESNQCGPCSDEFDSGVDSYDNPKKYLIWSTHMNTHILPEFVVTFKSKSPQSSPKGVCGTSDNAVKMPTSPWITFPALISILARILPQDAVSLINKFHKEYKERRIVRAEMIQKVRQIAGDKLLIAVVKSYKSRKGQKMGHGMLEGKSR</sequence>
<dbReference type="GO" id="GO:0005634">
    <property type="term" value="C:nucleus"/>
    <property type="evidence" value="ECO:0007669"/>
    <property type="project" value="UniProtKB-SubCell"/>
</dbReference>
<dbReference type="InterPro" id="IPR044964">
    <property type="entry name" value="RCD1/SRO1-5"/>
</dbReference>
<protein>
    <submittedName>
        <fullName evidence="7">Uncharacterized protein</fullName>
    </submittedName>
</protein>
<accession>A0AAW1MUN0</accession>
<evidence type="ECO:0000256" key="3">
    <source>
        <dbReference type="ARBA" id="ARBA00023016"/>
    </source>
</evidence>
<comment type="caution">
    <text evidence="7">The sequence shown here is derived from an EMBL/GenBank/DDBJ whole genome shotgun (WGS) entry which is preliminary data.</text>
</comment>
<comment type="subcellular location">
    <subcellularLocation>
        <location evidence="1">Nucleus</location>
    </subcellularLocation>
</comment>
<dbReference type="InterPro" id="IPR022003">
    <property type="entry name" value="RST"/>
</dbReference>
<evidence type="ECO:0000256" key="1">
    <source>
        <dbReference type="ARBA" id="ARBA00004123"/>
    </source>
</evidence>
<dbReference type="PANTHER" id="PTHR32263">
    <property type="entry name" value="INACTIVE POLY [ADP-RIBOSE] POLYMERASE SRO4-RELATED"/>
    <property type="match status" value="1"/>
</dbReference>
<dbReference type="PANTHER" id="PTHR32263:SF12">
    <property type="entry name" value="INACTIVE POLY [ADP-RIBOSE] POLYMERASE SRO4-RELATED"/>
    <property type="match status" value="1"/>
</dbReference>
<dbReference type="PROSITE" id="PS51059">
    <property type="entry name" value="PARP_CATALYTIC"/>
    <property type="match status" value="1"/>
</dbReference>
<dbReference type="PROSITE" id="PS51879">
    <property type="entry name" value="RST"/>
    <property type="match status" value="1"/>
</dbReference>
<evidence type="ECO:0000313" key="7">
    <source>
        <dbReference type="EMBL" id="KAK9747907.1"/>
    </source>
</evidence>
<dbReference type="InterPro" id="IPR012317">
    <property type="entry name" value="Poly(ADP-ribose)pol_cat_dom"/>
</dbReference>
<keyword evidence="3" id="KW-0346">Stress response</keyword>
<reference evidence="7" key="1">
    <citation type="submission" date="2024-03" db="EMBL/GenBank/DDBJ databases">
        <title>WGS assembly of Saponaria officinalis var. Norfolk2.</title>
        <authorList>
            <person name="Jenkins J."/>
            <person name="Shu S."/>
            <person name="Grimwood J."/>
            <person name="Barry K."/>
            <person name="Goodstein D."/>
            <person name="Schmutz J."/>
            <person name="Leebens-Mack J."/>
            <person name="Osbourn A."/>
        </authorList>
    </citation>
    <scope>NUCLEOTIDE SEQUENCE [LARGE SCALE GENOMIC DNA]</scope>
    <source>
        <strain evidence="7">JIC</strain>
    </source>
</reference>
<dbReference type="AlphaFoldDB" id="A0AAW1MUN0"/>
<evidence type="ECO:0000313" key="8">
    <source>
        <dbReference type="Proteomes" id="UP001443914"/>
    </source>
</evidence>
<dbReference type="Proteomes" id="UP001443914">
    <property type="component" value="Unassembled WGS sequence"/>
</dbReference>
<keyword evidence="2" id="KW-0217">Developmental protein</keyword>
<evidence type="ECO:0000259" key="6">
    <source>
        <dbReference type="PROSITE" id="PS51879"/>
    </source>
</evidence>
<dbReference type="SUPFAM" id="SSF56399">
    <property type="entry name" value="ADP-ribosylation"/>
    <property type="match status" value="1"/>
</dbReference>
<proteinExistence type="predicted"/>
<dbReference type="GO" id="GO:0003950">
    <property type="term" value="F:NAD+ poly-ADP-ribosyltransferase activity"/>
    <property type="evidence" value="ECO:0007669"/>
    <property type="project" value="InterPro"/>
</dbReference>
<dbReference type="EMBL" id="JBDFQZ010000002">
    <property type="protein sequence ID" value="KAK9747907.1"/>
    <property type="molecule type" value="Genomic_DNA"/>
</dbReference>